<evidence type="ECO:0000259" key="9">
    <source>
        <dbReference type="Pfam" id="PF00561"/>
    </source>
</evidence>
<evidence type="ECO:0000256" key="6">
    <source>
        <dbReference type="PIRNR" id="PIRNR022950"/>
    </source>
</evidence>
<dbReference type="InterPro" id="IPR000073">
    <property type="entry name" value="AB_hydrolase_1"/>
</dbReference>
<dbReference type="RefSeq" id="XP_020073794.1">
    <property type="nucleotide sequence ID" value="XM_020222011.1"/>
</dbReference>
<feature type="domain" description="AB hydrolase-1" evidence="9">
    <location>
        <begin position="100"/>
        <end position="349"/>
    </location>
</feature>
<dbReference type="PANTHER" id="PTHR14189:SF0">
    <property type="entry name" value="PROTEIN PHOSPHATASE METHYLESTERASE 1"/>
    <property type="match status" value="1"/>
</dbReference>
<dbReference type="Proteomes" id="UP000095085">
    <property type="component" value="Unassembled WGS sequence"/>
</dbReference>
<protein>
    <recommendedName>
        <fullName evidence="2 6">Protein phosphatase methylesterase 1</fullName>
        <shortName evidence="6">PME-1</shortName>
        <ecNumber evidence="6">3.1.1.-</ecNumber>
    </recommendedName>
</protein>
<dbReference type="GeneID" id="30996560"/>
<evidence type="ECO:0000313" key="11">
    <source>
        <dbReference type="Proteomes" id="UP000095085"/>
    </source>
</evidence>
<proteinExistence type="inferred from homology"/>
<comment type="function">
    <text evidence="6">Demethylates proteins that have been reversibly carboxymethylated.</text>
</comment>
<evidence type="ECO:0000256" key="1">
    <source>
        <dbReference type="ARBA" id="ARBA00008645"/>
    </source>
</evidence>
<dbReference type="AlphaFoldDB" id="A0A1E4RBT3"/>
<keyword evidence="11" id="KW-1185">Reference proteome</keyword>
<accession>A0A1E4RBT3</accession>
<dbReference type="InterPro" id="IPR016812">
    <property type="entry name" value="PPase_methylesterase_euk"/>
</dbReference>
<dbReference type="STRING" id="984485.A0A1E4RBT3"/>
<feature type="active site" evidence="7">
    <location>
        <position position="188"/>
    </location>
</feature>
<sequence>MSDLHKAFLKRVKHQEKSLGLSPLLEDSIESPTSLNRVDSDSQLVTNSSEDDVKSKDEILMDAYHQAIRLTFPIIETYECSNLGISFQTYYRPPSNSKAPIFVCHHGAGSSSMTFCKLAPSLTETYDVGKNGESPGLFVFDMRGHGNSTMPKIVDFSLGSLTKDFEFILKKFLSSHNPKNSIYLIGHSLGGSILTNYIIENPECEYNFKGLVMIDIVEETAVKSLIAMPQYIKNQPKSFPNYQRAIDWHVKHVRLINNIESAKISVPDLLMKTQRGIVWKTNLEQTQPFWESWFTGLSENFVKCNTKNKVAKLLILSGHETLDTNLIIGQMQGKYQLIVFNNSAHTGHFVQEDIPKQLSISLIDFAKRNDSPAEYMKQELGFIPKWGGKINK</sequence>
<keyword evidence="3 6" id="KW-0719">Serine esterase</keyword>
<evidence type="ECO:0000256" key="8">
    <source>
        <dbReference type="SAM" id="MobiDB-lite"/>
    </source>
</evidence>
<evidence type="ECO:0000256" key="3">
    <source>
        <dbReference type="ARBA" id="ARBA00022487"/>
    </source>
</evidence>
<dbReference type="Gene3D" id="3.40.50.1820">
    <property type="entry name" value="alpha/beta hydrolase"/>
    <property type="match status" value="1"/>
</dbReference>
<feature type="active site" evidence="7">
    <location>
        <position position="348"/>
    </location>
</feature>
<evidence type="ECO:0000256" key="4">
    <source>
        <dbReference type="ARBA" id="ARBA00022801"/>
    </source>
</evidence>
<comment type="similarity">
    <text evidence="1 6">Belongs to the AB hydrolase superfamily.</text>
</comment>
<dbReference type="OrthoDB" id="194865at2759"/>
<dbReference type="EMBL" id="KV454547">
    <property type="protein sequence ID" value="ODV64727.1"/>
    <property type="molecule type" value="Genomic_DNA"/>
</dbReference>
<feature type="region of interest" description="Disordered" evidence="8">
    <location>
        <begin position="32"/>
        <end position="51"/>
    </location>
</feature>
<evidence type="ECO:0000256" key="7">
    <source>
        <dbReference type="PIRSR" id="PIRSR022950-1"/>
    </source>
</evidence>
<dbReference type="GO" id="GO:0051723">
    <property type="term" value="F:protein methylesterase activity"/>
    <property type="evidence" value="ECO:0007669"/>
    <property type="project" value="UniProtKB-EC"/>
</dbReference>
<evidence type="ECO:0000256" key="2">
    <source>
        <dbReference type="ARBA" id="ARBA00020672"/>
    </source>
</evidence>
<evidence type="ECO:0000313" key="10">
    <source>
        <dbReference type="EMBL" id="ODV64727.1"/>
    </source>
</evidence>
<dbReference type="InterPro" id="IPR029058">
    <property type="entry name" value="AB_hydrolase_fold"/>
</dbReference>
<name>A0A1E4RBT3_9ASCO</name>
<keyword evidence="4 6" id="KW-0378">Hydrolase</keyword>
<dbReference type="EC" id="3.1.1.-" evidence="6"/>
<dbReference type="PIRSF" id="PIRSF022950">
    <property type="entry name" value="PPase_methylesterase_euk"/>
    <property type="match status" value="1"/>
</dbReference>
<gene>
    <name evidence="10" type="ORF">HYPBUDRAFT_154311</name>
</gene>
<evidence type="ECO:0000256" key="5">
    <source>
        <dbReference type="ARBA" id="ARBA00049203"/>
    </source>
</evidence>
<dbReference type="Pfam" id="PF00561">
    <property type="entry name" value="Abhydrolase_1"/>
    <property type="match status" value="1"/>
</dbReference>
<dbReference type="PANTHER" id="PTHR14189">
    <property type="entry name" value="PROTEIN PHOSPHATASE METHYLESTERASE-1 RELATED"/>
    <property type="match status" value="1"/>
</dbReference>
<feature type="compositionally biased region" description="Polar residues" evidence="8">
    <location>
        <begin position="32"/>
        <end position="48"/>
    </location>
</feature>
<feature type="active site" evidence="7">
    <location>
        <position position="215"/>
    </location>
</feature>
<dbReference type="GO" id="GO:0005763">
    <property type="term" value="C:mitochondrial small ribosomal subunit"/>
    <property type="evidence" value="ECO:0007669"/>
    <property type="project" value="EnsemblFungi"/>
</dbReference>
<dbReference type="SUPFAM" id="SSF53474">
    <property type="entry name" value="alpha/beta-Hydrolases"/>
    <property type="match status" value="1"/>
</dbReference>
<organism evidence="10 11">
    <name type="scientific">Hyphopichia burtonii NRRL Y-1933</name>
    <dbReference type="NCBI Taxonomy" id="984485"/>
    <lineage>
        <taxon>Eukaryota</taxon>
        <taxon>Fungi</taxon>
        <taxon>Dikarya</taxon>
        <taxon>Ascomycota</taxon>
        <taxon>Saccharomycotina</taxon>
        <taxon>Pichiomycetes</taxon>
        <taxon>Debaryomycetaceae</taxon>
        <taxon>Hyphopichia</taxon>
    </lineage>
</organism>
<comment type="catalytic activity">
    <reaction evidence="5">
        <text>[phosphatase 2A protein]-C-terminal L-leucine methyl ester + H2O = [phosphatase 2A protein]-C-terminal L-leucine + methanol + H(+)</text>
        <dbReference type="Rhea" id="RHEA:48548"/>
        <dbReference type="Rhea" id="RHEA-COMP:12134"/>
        <dbReference type="Rhea" id="RHEA-COMP:12135"/>
        <dbReference type="ChEBI" id="CHEBI:15377"/>
        <dbReference type="ChEBI" id="CHEBI:15378"/>
        <dbReference type="ChEBI" id="CHEBI:17790"/>
        <dbReference type="ChEBI" id="CHEBI:90516"/>
        <dbReference type="ChEBI" id="CHEBI:90517"/>
        <dbReference type="EC" id="3.1.1.89"/>
    </reaction>
</comment>
<reference evidence="11" key="1">
    <citation type="submission" date="2016-05" db="EMBL/GenBank/DDBJ databases">
        <title>Comparative genomics of biotechnologically important yeasts.</title>
        <authorList>
            <consortium name="DOE Joint Genome Institute"/>
            <person name="Riley R."/>
            <person name="Haridas S."/>
            <person name="Wolfe K.H."/>
            <person name="Lopes M.R."/>
            <person name="Hittinger C.T."/>
            <person name="Goker M."/>
            <person name="Salamov A."/>
            <person name="Wisecaver J."/>
            <person name="Long T.M."/>
            <person name="Aerts A.L."/>
            <person name="Barry K."/>
            <person name="Choi C."/>
            <person name="Clum A."/>
            <person name="Coughlan A.Y."/>
            <person name="Deshpande S."/>
            <person name="Douglass A.P."/>
            <person name="Hanson S.J."/>
            <person name="Klenk H.-P."/>
            <person name="Labutti K."/>
            <person name="Lapidus A."/>
            <person name="Lindquist E."/>
            <person name="Lipzen A."/>
            <person name="Meier-Kolthoff J.P."/>
            <person name="Ohm R.A."/>
            <person name="Otillar R.P."/>
            <person name="Pangilinan J."/>
            <person name="Peng Y."/>
            <person name="Rokas A."/>
            <person name="Rosa C.A."/>
            <person name="Scheuner C."/>
            <person name="Sibirny A.A."/>
            <person name="Slot J.C."/>
            <person name="Stielow J.B."/>
            <person name="Sun H."/>
            <person name="Kurtzman C.P."/>
            <person name="Blackwell M."/>
            <person name="Grigoriev I.V."/>
            <person name="Jeffries T.W."/>
        </authorList>
    </citation>
    <scope>NUCLEOTIDE SEQUENCE [LARGE SCALE GENOMIC DNA]</scope>
    <source>
        <strain evidence="11">NRRL Y-1933</strain>
    </source>
</reference>